<dbReference type="GO" id="GO:0007464">
    <property type="term" value="P:R3/R4 cell fate commitment"/>
    <property type="evidence" value="ECO:0007669"/>
    <property type="project" value="UniProtKB-ARBA"/>
</dbReference>
<evidence type="ECO:0000256" key="2">
    <source>
        <dbReference type="ARBA" id="ARBA00022782"/>
    </source>
</evidence>
<accession>A0A7R8GYW5</accession>
<gene>
    <name evidence="7" type="ORF">LSAA_507</name>
</gene>
<keyword evidence="3" id="KW-0524">Neurogenesis</keyword>
<dbReference type="AlphaFoldDB" id="A0A7R8GYW5"/>
<sequence length="232" mass="25486">MEAQQFHLKWNNHSLNTLNSFQHLLDTHTLVDVSLTCNNGKTLSAHRMVLAACSEYFYRLFKDLPEKHPVIVFKDASEDIVRDLLLFMYKGEVEVREAILSDFLKFAETLQVKGLSSSDKDGNKIQSTPPLNKVLHNSNNNINSVGPNSNVINNSNNNSNNVLNSSSNSNQMNSSSNKSSLPPSSNGSPIPVPPPTSPTADLMTKNYLLAAAAGKLSTPPLFPPLPPSSNWR</sequence>
<evidence type="ECO:0000313" key="8">
    <source>
        <dbReference type="Proteomes" id="UP000675881"/>
    </source>
</evidence>
<proteinExistence type="predicted"/>
<keyword evidence="1" id="KW-0217">Developmental protein</keyword>
<evidence type="ECO:0000256" key="5">
    <source>
        <dbReference type="ARBA" id="ARBA00037382"/>
    </source>
</evidence>
<dbReference type="InterPro" id="IPR000210">
    <property type="entry name" value="BTB/POZ_dom"/>
</dbReference>
<dbReference type="SMART" id="SM00225">
    <property type="entry name" value="BTB"/>
    <property type="match status" value="1"/>
</dbReference>
<dbReference type="Proteomes" id="UP000675881">
    <property type="component" value="Chromosome 1"/>
</dbReference>
<dbReference type="GO" id="GO:0005634">
    <property type="term" value="C:nucleus"/>
    <property type="evidence" value="ECO:0007669"/>
    <property type="project" value="TreeGrafter"/>
</dbReference>
<dbReference type="GO" id="GO:0008406">
    <property type="term" value="P:gonad development"/>
    <property type="evidence" value="ECO:0007669"/>
    <property type="project" value="UniProtKB-ARBA"/>
</dbReference>
<dbReference type="GO" id="GO:0045467">
    <property type="term" value="P:R7 cell development"/>
    <property type="evidence" value="ECO:0007669"/>
    <property type="project" value="UniProtKB-ARBA"/>
</dbReference>
<dbReference type="GO" id="GO:0007526">
    <property type="term" value="P:larval somatic muscle development"/>
    <property type="evidence" value="ECO:0007669"/>
    <property type="project" value="UniProtKB-ARBA"/>
</dbReference>
<organism evidence="7 8">
    <name type="scientific">Lepeophtheirus salmonis</name>
    <name type="common">Salmon louse</name>
    <name type="synonym">Caligus salmonis</name>
    <dbReference type="NCBI Taxonomy" id="72036"/>
    <lineage>
        <taxon>Eukaryota</taxon>
        <taxon>Metazoa</taxon>
        <taxon>Ecdysozoa</taxon>
        <taxon>Arthropoda</taxon>
        <taxon>Crustacea</taxon>
        <taxon>Multicrustacea</taxon>
        <taxon>Hexanauplia</taxon>
        <taxon>Copepoda</taxon>
        <taxon>Siphonostomatoida</taxon>
        <taxon>Caligidae</taxon>
        <taxon>Lepeophtheirus</taxon>
    </lineage>
</organism>
<dbReference type="GO" id="GO:0016199">
    <property type="term" value="P:axon midline choice point recognition"/>
    <property type="evidence" value="ECO:0007669"/>
    <property type="project" value="UniProtKB-ARBA"/>
</dbReference>
<evidence type="ECO:0000313" key="7">
    <source>
        <dbReference type="EMBL" id="CAF2754894.1"/>
    </source>
</evidence>
<reference evidence="7" key="1">
    <citation type="submission" date="2021-02" db="EMBL/GenBank/DDBJ databases">
        <authorList>
            <person name="Bekaert M."/>
        </authorList>
    </citation>
    <scope>NUCLEOTIDE SEQUENCE</scope>
    <source>
        <strain evidence="7">IoA-00</strain>
    </source>
</reference>
<keyword evidence="4" id="KW-0539">Nucleus</keyword>
<dbReference type="GO" id="GO:0048813">
    <property type="term" value="P:dendrite morphogenesis"/>
    <property type="evidence" value="ECO:0007669"/>
    <property type="project" value="UniProtKB-ARBA"/>
</dbReference>
<dbReference type="InterPro" id="IPR051095">
    <property type="entry name" value="Dros_DevTransReg"/>
</dbReference>
<dbReference type="GO" id="GO:0035167">
    <property type="term" value="P:larval lymph gland hemopoiesis"/>
    <property type="evidence" value="ECO:0007669"/>
    <property type="project" value="UniProtKB-ARBA"/>
</dbReference>
<dbReference type="GO" id="GO:0006357">
    <property type="term" value="P:regulation of transcription by RNA polymerase II"/>
    <property type="evidence" value="ECO:0007669"/>
    <property type="project" value="TreeGrafter"/>
</dbReference>
<dbReference type="PROSITE" id="PS50097">
    <property type="entry name" value="BTB"/>
    <property type="match status" value="1"/>
</dbReference>
<dbReference type="OrthoDB" id="624345at2759"/>
<evidence type="ECO:0000256" key="1">
    <source>
        <dbReference type="ARBA" id="ARBA00022473"/>
    </source>
</evidence>
<keyword evidence="2" id="KW-0221">Differentiation</keyword>
<feature type="region of interest" description="Disordered" evidence="6">
    <location>
        <begin position="116"/>
        <end position="203"/>
    </location>
</feature>
<protein>
    <submittedName>
        <fullName evidence="7">Longitudinals lacking protein-like</fullName>
    </submittedName>
</protein>
<dbReference type="GO" id="GO:0045476">
    <property type="term" value="P:nurse cell apoptotic process"/>
    <property type="evidence" value="ECO:0007669"/>
    <property type="project" value="UniProtKB-ARBA"/>
</dbReference>
<feature type="compositionally biased region" description="Low complexity" evidence="6">
    <location>
        <begin position="130"/>
        <end position="189"/>
    </location>
</feature>
<dbReference type="InterPro" id="IPR011333">
    <property type="entry name" value="SKP1/BTB/POZ_sf"/>
</dbReference>
<name>A0A7R8GYW5_LEPSM</name>
<dbReference type="PANTHER" id="PTHR23110">
    <property type="entry name" value="BTB DOMAIN TRANSCRIPTION FACTOR"/>
    <property type="match status" value="1"/>
</dbReference>
<dbReference type="SUPFAM" id="SSF54695">
    <property type="entry name" value="POZ domain"/>
    <property type="match status" value="1"/>
</dbReference>
<evidence type="ECO:0000256" key="3">
    <source>
        <dbReference type="ARBA" id="ARBA00022902"/>
    </source>
</evidence>
<keyword evidence="8" id="KW-1185">Reference proteome</keyword>
<comment type="function">
    <text evidence="5">Putative transcription factor required for axon growth and guidance in the central and peripheral nervous systems. Repels CNS axons away from the midline by promoting the expression of the midline repellent sli and its receptor robo.</text>
</comment>
<evidence type="ECO:0000256" key="4">
    <source>
        <dbReference type="ARBA" id="ARBA00023242"/>
    </source>
</evidence>
<dbReference type="CDD" id="cd18315">
    <property type="entry name" value="BTB_POZ_BAB-like"/>
    <property type="match status" value="1"/>
</dbReference>
<dbReference type="PANTHER" id="PTHR23110:SF111">
    <property type="entry name" value="LONGITUDINALS LACKING PROTEIN, ISOFORMS F_I_K_T"/>
    <property type="match status" value="1"/>
</dbReference>
<dbReference type="Gene3D" id="3.30.710.10">
    <property type="entry name" value="Potassium Channel Kv1.1, Chain A"/>
    <property type="match status" value="1"/>
</dbReference>
<evidence type="ECO:0000256" key="6">
    <source>
        <dbReference type="SAM" id="MobiDB-lite"/>
    </source>
</evidence>
<dbReference type="EMBL" id="HG994580">
    <property type="protein sequence ID" value="CAF2754894.1"/>
    <property type="molecule type" value="Genomic_DNA"/>
</dbReference>
<dbReference type="Pfam" id="PF00651">
    <property type="entry name" value="BTB"/>
    <property type="match status" value="1"/>
</dbReference>